<comment type="catalytic activity">
    <reaction evidence="11">
        <text>pyranose + acceptor = pyranos-2,3-diulose + reduced acceptor.</text>
        <dbReference type="EC" id="1.1.99.29"/>
    </reaction>
</comment>
<evidence type="ECO:0000256" key="17">
    <source>
        <dbReference type="SAM" id="SignalP"/>
    </source>
</evidence>
<dbReference type="Pfam" id="PF05199">
    <property type="entry name" value="GMC_oxred_C"/>
    <property type="match status" value="1"/>
</dbReference>
<comment type="catalytic activity">
    <reaction evidence="13">
        <text>a pyranoside + acceptor = a pyranosid-3-ulose + reduced acceptor.</text>
        <dbReference type="EC" id="1.1.99.29"/>
    </reaction>
</comment>
<evidence type="ECO:0000256" key="10">
    <source>
        <dbReference type="ARBA" id="ARBA00033986"/>
    </source>
</evidence>
<evidence type="ECO:0000313" key="20">
    <source>
        <dbReference type="Proteomes" id="UP000567179"/>
    </source>
</evidence>
<evidence type="ECO:0000256" key="13">
    <source>
        <dbReference type="ARBA" id="ARBA00034050"/>
    </source>
</evidence>
<name>A0A8H5B7M0_9AGAR</name>
<keyword evidence="7" id="KW-0285">Flavoprotein</keyword>
<dbReference type="PROSITE" id="PS00624">
    <property type="entry name" value="GMC_OXRED_2"/>
    <property type="match status" value="1"/>
</dbReference>
<dbReference type="EMBL" id="JAACJJ010000031">
    <property type="protein sequence ID" value="KAF5318062.1"/>
    <property type="molecule type" value="Genomic_DNA"/>
</dbReference>
<protein>
    <recommendedName>
        <fullName evidence="5">pyranose dehydrogenase (acceptor)</fullName>
        <ecNumber evidence="5">1.1.99.29</ecNumber>
    </recommendedName>
</protein>
<evidence type="ECO:0000256" key="6">
    <source>
        <dbReference type="ARBA" id="ARBA00022525"/>
    </source>
</evidence>
<feature type="binding site" evidence="16">
    <location>
        <position position="265"/>
    </location>
    <ligand>
        <name>FAD</name>
        <dbReference type="ChEBI" id="CHEBI:57692"/>
    </ligand>
</feature>
<evidence type="ECO:0000256" key="8">
    <source>
        <dbReference type="ARBA" id="ARBA00022827"/>
    </source>
</evidence>
<evidence type="ECO:0000256" key="4">
    <source>
        <dbReference type="ARBA" id="ARBA00011245"/>
    </source>
</evidence>
<dbReference type="Proteomes" id="UP000567179">
    <property type="component" value="Unassembled WGS sequence"/>
</dbReference>
<reference evidence="19 20" key="1">
    <citation type="journal article" date="2020" name="ISME J.">
        <title>Uncovering the hidden diversity of litter-decomposition mechanisms in mushroom-forming fungi.</title>
        <authorList>
            <person name="Floudas D."/>
            <person name="Bentzer J."/>
            <person name="Ahren D."/>
            <person name="Johansson T."/>
            <person name="Persson P."/>
            <person name="Tunlid A."/>
        </authorList>
    </citation>
    <scope>NUCLEOTIDE SEQUENCE [LARGE SCALE GENOMIC DNA]</scope>
    <source>
        <strain evidence="19 20">CBS 101986</strain>
    </source>
</reference>
<dbReference type="SUPFAM" id="SSF51905">
    <property type="entry name" value="FAD/NAD(P)-binding domain"/>
    <property type="match status" value="1"/>
</dbReference>
<dbReference type="InterPro" id="IPR007867">
    <property type="entry name" value="GMC_OxRtase_C"/>
</dbReference>
<evidence type="ECO:0000259" key="18">
    <source>
        <dbReference type="PROSITE" id="PS00624"/>
    </source>
</evidence>
<dbReference type="EC" id="1.1.99.29" evidence="5"/>
<feature type="active site" description="Proton acceptor" evidence="15">
    <location>
        <position position="588"/>
    </location>
</feature>
<gene>
    <name evidence="19" type="ORF">D9619_012080</name>
</gene>
<evidence type="ECO:0000256" key="3">
    <source>
        <dbReference type="ARBA" id="ARBA00010790"/>
    </source>
</evidence>
<dbReference type="GO" id="GO:0050660">
    <property type="term" value="F:flavin adenine dinucleotide binding"/>
    <property type="evidence" value="ECO:0007669"/>
    <property type="project" value="InterPro"/>
</dbReference>
<accession>A0A8H5B7M0</accession>
<dbReference type="GO" id="GO:0005576">
    <property type="term" value="C:extracellular region"/>
    <property type="evidence" value="ECO:0007669"/>
    <property type="project" value="UniProtKB-SubCell"/>
</dbReference>
<evidence type="ECO:0000256" key="1">
    <source>
        <dbReference type="ARBA" id="ARBA00001974"/>
    </source>
</evidence>
<comment type="catalytic activity">
    <reaction evidence="10">
        <text>pyranose + acceptor = pyranos-2-ulose + reduced acceptor.</text>
        <dbReference type="EC" id="1.1.99.29"/>
    </reaction>
</comment>
<comment type="catalytic activity">
    <reaction evidence="12">
        <text>pyranose + acceptor = pyranos-3-ulose + reduced acceptor.</text>
        <dbReference type="EC" id="1.1.99.29"/>
    </reaction>
</comment>
<evidence type="ECO:0000256" key="16">
    <source>
        <dbReference type="PIRSR" id="PIRSR000137-2"/>
    </source>
</evidence>
<dbReference type="OrthoDB" id="269227at2759"/>
<dbReference type="PANTHER" id="PTHR11552">
    <property type="entry name" value="GLUCOSE-METHANOL-CHOLINE GMC OXIDOREDUCTASE"/>
    <property type="match status" value="1"/>
</dbReference>
<sequence>MQFSTLLSLVLAAVSVTPSLAVTLTSIPQLTTRTFDYIIVGGGNAGLVVANRLTENSAVTVLVLEAGISDEGAIPLQAPFLGPTASPNTAWDWNYTIIPQPGMDGRTFAYPRGKVLGGSSSTNYLFHQFGSSEDWDRLAKVTGDNGYKWSNMRQYVQRHERVTPPIDGHDTTGQIIPSNHGYSGMLPTSLPGYNQTIDPRVLLTMQQLPDEFPFNHDMSGGDHSLLGVGFVKSSAGGGKRSSSSTTYLAAANSRPNLTVLINAHVQKLVQTGTTSSGLKIFKNVTFSSTPGTGTTPAGNGPITVSARKEVILSAGSVGTPTILQHSGIGDASLLNSYNIPVIINNPSVGANMSDHTLTPNLFRVKGADSFDHVLADPAQVQATVTQYVTNHTGMFANNIANNFGFKRLPSNSSILATYGDPAAGSNSPHWEMVPANLFFSPGYSMPSTGSYMTVVLVLIAPTSRGFVKIKSANPFDAPLIHPNFLSTQVDVRTLREGVRSVLRFMSAPAWSDYVIGRYGDKFIAATTDSTIDAYLRSITTTIFHPASTAMMTKSTDVWGVTNPDFKVKGTSGLRVVDSSIFPYQLSCHPQGPIYLLSERASDLIKAANS</sequence>
<evidence type="ECO:0000256" key="7">
    <source>
        <dbReference type="ARBA" id="ARBA00022630"/>
    </source>
</evidence>
<dbReference type="Gene3D" id="3.50.50.60">
    <property type="entry name" value="FAD/NAD(P)-binding domain"/>
    <property type="match status" value="1"/>
</dbReference>
<evidence type="ECO:0000256" key="14">
    <source>
        <dbReference type="ARBA" id="ARBA00034059"/>
    </source>
</evidence>
<feature type="chain" id="PRO_5034603801" description="pyranose dehydrogenase (acceptor)" evidence="17">
    <location>
        <begin position="22"/>
        <end position="609"/>
    </location>
</feature>
<keyword evidence="20" id="KW-1185">Reference proteome</keyword>
<feature type="active site" description="Proton donor" evidence="15">
    <location>
        <position position="544"/>
    </location>
</feature>
<comment type="subunit">
    <text evidence="4">Monomer.</text>
</comment>
<comment type="similarity">
    <text evidence="3">Belongs to the GMC oxidoreductase family.</text>
</comment>
<feature type="domain" description="Glucose-methanol-choline oxidoreductase N-terminal" evidence="18">
    <location>
        <begin position="315"/>
        <end position="329"/>
    </location>
</feature>
<feature type="signal peptide" evidence="17">
    <location>
        <begin position="1"/>
        <end position="21"/>
    </location>
</feature>
<comment type="function">
    <text evidence="9">Catalyzes the single-oxidation or sequential double oxidation reaction of carbohydrates primarily at carbon-2 and/or carbon-3 with the concomitant reduction of the flavin. The enzyme exhibits a broad sugar substrate specificity, oxidizing different aldopyranoses to the corresponding C-1, C-2, C-3 or C-1,2, C-2,3 and C-3,4 (di)dehydro sugars with substrate-specific regioselectivity. Accepts only a narrow range of electron acceptors such as substituted benzoquinones and complexed metal ions and reacts extremely slowly with O(2) as acceptor. May play a role in the natural recycling of plant matter by oxidizing all major monosaccharides in lignocellulose and by reducing quinone compounds or reactive radical species generated during lignin depolymerization.</text>
</comment>
<comment type="catalytic activity">
    <reaction evidence="14">
        <text>a pyranoside + acceptor = a pyranosid-3,4-diulose + reduced acceptor.</text>
        <dbReference type="EC" id="1.1.99.29"/>
    </reaction>
</comment>
<evidence type="ECO:0000256" key="11">
    <source>
        <dbReference type="ARBA" id="ARBA00034010"/>
    </source>
</evidence>
<keyword evidence="8 16" id="KW-0274">FAD</keyword>
<dbReference type="InterPro" id="IPR000172">
    <property type="entry name" value="GMC_OxRdtase_N"/>
</dbReference>
<organism evidence="19 20">
    <name type="scientific">Psilocybe cf. subviscida</name>
    <dbReference type="NCBI Taxonomy" id="2480587"/>
    <lineage>
        <taxon>Eukaryota</taxon>
        <taxon>Fungi</taxon>
        <taxon>Dikarya</taxon>
        <taxon>Basidiomycota</taxon>
        <taxon>Agaricomycotina</taxon>
        <taxon>Agaricomycetes</taxon>
        <taxon>Agaricomycetidae</taxon>
        <taxon>Agaricales</taxon>
        <taxon>Agaricineae</taxon>
        <taxon>Strophariaceae</taxon>
        <taxon>Psilocybe</taxon>
    </lineage>
</organism>
<proteinExistence type="inferred from homology"/>
<evidence type="ECO:0000256" key="5">
    <source>
        <dbReference type="ARBA" id="ARBA00013177"/>
    </source>
</evidence>
<dbReference type="AlphaFoldDB" id="A0A8H5B7M0"/>
<comment type="caution">
    <text evidence="19">The sequence shown here is derived from an EMBL/GenBank/DDBJ whole genome shotgun (WGS) entry which is preliminary data.</text>
</comment>
<dbReference type="PANTHER" id="PTHR11552:SF147">
    <property type="entry name" value="CHOLINE DEHYDROGENASE, MITOCHONDRIAL"/>
    <property type="match status" value="1"/>
</dbReference>
<feature type="binding site" evidence="16">
    <location>
        <position position="115"/>
    </location>
    <ligand>
        <name>FAD</name>
        <dbReference type="ChEBI" id="CHEBI:57692"/>
    </ligand>
</feature>
<evidence type="ECO:0000256" key="9">
    <source>
        <dbReference type="ARBA" id="ARBA00024699"/>
    </source>
</evidence>
<evidence type="ECO:0000256" key="15">
    <source>
        <dbReference type="PIRSR" id="PIRSR000137-1"/>
    </source>
</evidence>
<dbReference type="InterPro" id="IPR036188">
    <property type="entry name" value="FAD/NAD-bd_sf"/>
</dbReference>
<comment type="subcellular location">
    <subcellularLocation>
        <location evidence="2">Secreted</location>
    </subcellularLocation>
</comment>
<keyword evidence="17" id="KW-0732">Signal</keyword>
<dbReference type="SUPFAM" id="SSF54373">
    <property type="entry name" value="FAD-linked reductases, C-terminal domain"/>
    <property type="match status" value="1"/>
</dbReference>
<feature type="binding site" evidence="16">
    <location>
        <begin position="589"/>
        <end position="590"/>
    </location>
    <ligand>
        <name>FAD</name>
        <dbReference type="ChEBI" id="CHEBI:57692"/>
    </ligand>
</feature>
<evidence type="ECO:0000313" key="19">
    <source>
        <dbReference type="EMBL" id="KAF5318062.1"/>
    </source>
</evidence>
<evidence type="ECO:0000256" key="2">
    <source>
        <dbReference type="ARBA" id="ARBA00004613"/>
    </source>
</evidence>
<dbReference type="InterPro" id="IPR012132">
    <property type="entry name" value="GMC_OxRdtase"/>
</dbReference>
<dbReference type="Pfam" id="PF00732">
    <property type="entry name" value="GMC_oxred_N"/>
    <property type="match status" value="1"/>
</dbReference>
<keyword evidence="6" id="KW-0964">Secreted</keyword>
<dbReference type="GO" id="GO:0033718">
    <property type="term" value="F:pyranose dehydrogenase (acceptor) activity"/>
    <property type="evidence" value="ECO:0007669"/>
    <property type="project" value="UniProtKB-EC"/>
</dbReference>
<dbReference type="PIRSF" id="PIRSF000137">
    <property type="entry name" value="Alcohol_oxidase"/>
    <property type="match status" value="1"/>
</dbReference>
<comment type="cofactor">
    <cofactor evidence="1 16">
        <name>FAD</name>
        <dbReference type="ChEBI" id="CHEBI:57692"/>
    </cofactor>
</comment>
<dbReference type="Gene3D" id="3.30.560.10">
    <property type="entry name" value="Glucose Oxidase, domain 3"/>
    <property type="match status" value="1"/>
</dbReference>
<evidence type="ECO:0000256" key="12">
    <source>
        <dbReference type="ARBA" id="ARBA00034029"/>
    </source>
</evidence>